<dbReference type="InterPro" id="IPR006330">
    <property type="entry name" value="Ado/ade_deaminase"/>
</dbReference>
<keyword evidence="6" id="KW-0862">Zinc</keyword>
<comment type="cofactor">
    <cofactor evidence="1">
        <name>Zn(2+)</name>
        <dbReference type="ChEBI" id="CHEBI:29105"/>
    </cofactor>
</comment>
<dbReference type="InterPro" id="IPR000618">
    <property type="entry name" value="Insect_cuticle"/>
</dbReference>
<dbReference type="InterPro" id="IPR001365">
    <property type="entry name" value="A_deaminase_dom"/>
</dbReference>
<dbReference type="OrthoDB" id="272271at2759"/>
<evidence type="ECO:0000256" key="6">
    <source>
        <dbReference type="ARBA" id="ARBA00022833"/>
    </source>
</evidence>
<accession>A0A6H5ISG6</accession>
<dbReference type="InterPro" id="IPR032466">
    <property type="entry name" value="Metal_Hydrolase"/>
</dbReference>
<dbReference type="GO" id="GO:0009117">
    <property type="term" value="P:nucleotide metabolic process"/>
    <property type="evidence" value="ECO:0007669"/>
    <property type="project" value="UniProtKB-KW"/>
</dbReference>
<evidence type="ECO:0000256" key="5">
    <source>
        <dbReference type="ARBA" id="ARBA00022801"/>
    </source>
</evidence>
<evidence type="ECO:0000256" key="7">
    <source>
        <dbReference type="ARBA" id="ARBA00023080"/>
    </source>
</evidence>
<dbReference type="SUPFAM" id="SSF51556">
    <property type="entry name" value="Metallo-dependent hydrolases"/>
    <property type="match status" value="1"/>
</dbReference>
<dbReference type="Pfam" id="PF00962">
    <property type="entry name" value="A_deaminase"/>
    <property type="match status" value="1"/>
</dbReference>
<dbReference type="InterPro" id="IPR031311">
    <property type="entry name" value="CHIT_BIND_RR_consensus"/>
</dbReference>
<gene>
    <name evidence="12" type="ORF">TBRA_LOCUS11584</name>
</gene>
<keyword evidence="4" id="KW-0479">Metal-binding</keyword>
<protein>
    <recommendedName>
        <fullName evidence="11">Adenosine deaminase domain-containing protein</fullName>
    </recommendedName>
</protein>
<dbReference type="PANTHER" id="PTHR11409">
    <property type="entry name" value="ADENOSINE DEAMINASE"/>
    <property type="match status" value="1"/>
</dbReference>
<dbReference type="EMBL" id="CADCXV010000983">
    <property type="protein sequence ID" value="CAB0039846.1"/>
    <property type="molecule type" value="Genomic_DNA"/>
</dbReference>
<dbReference type="PROSITE" id="PS51155">
    <property type="entry name" value="CHIT_BIND_RR_2"/>
    <property type="match status" value="1"/>
</dbReference>
<dbReference type="Pfam" id="PF00379">
    <property type="entry name" value="Chitin_bind_4"/>
    <property type="match status" value="1"/>
</dbReference>
<comment type="catalytic activity">
    <reaction evidence="8">
        <text>N(6)-methyl-AMP + H2O + H(+) = IMP + methylamine</text>
        <dbReference type="Rhea" id="RHEA:16001"/>
        <dbReference type="ChEBI" id="CHEBI:15377"/>
        <dbReference type="ChEBI" id="CHEBI:15378"/>
        <dbReference type="ChEBI" id="CHEBI:58053"/>
        <dbReference type="ChEBI" id="CHEBI:59338"/>
        <dbReference type="ChEBI" id="CHEBI:144842"/>
    </reaction>
    <physiologicalReaction direction="left-to-right" evidence="8">
        <dbReference type="Rhea" id="RHEA:16002"/>
    </physiologicalReaction>
</comment>
<keyword evidence="5" id="KW-0378">Hydrolase</keyword>
<dbReference type="AlphaFoldDB" id="A0A6H5ISG6"/>
<feature type="domain" description="Adenosine deaminase" evidence="11">
    <location>
        <begin position="294"/>
        <end position="497"/>
    </location>
</feature>
<evidence type="ECO:0000313" key="12">
    <source>
        <dbReference type="EMBL" id="CAB0039846.1"/>
    </source>
</evidence>
<feature type="signal peptide" evidence="10">
    <location>
        <begin position="1"/>
        <end position="16"/>
    </location>
</feature>
<evidence type="ECO:0000256" key="8">
    <source>
        <dbReference type="ARBA" id="ARBA00048787"/>
    </source>
</evidence>
<organism evidence="12 13">
    <name type="scientific">Trichogramma brassicae</name>
    <dbReference type="NCBI Taxonomy" id="86971"/>
    <lineage>
        <taxon>Eukaryota</taxon>
        <taxon>Metazoa</taxon>
        <taxon>Ecdysozoa</taxon>
        <taxon>Arthropoda</taxon>
        <taxon>Hexapoda</taxon>
        <taxon>Insecta</taxon>
        <taxon>Pterygota</taxon>
        <taxon>Neoptera</taxon>
        <taxon>Endopterygota</taxon>
        <taxon>Hymenoptera</taxon>
        <taxon>Apocrita</taxon>
        <taxon>Proctotrupomorpha</taxon>
        <taxon>Chalcidoidea</taxon>
        <taxon>Trichogrammatidae</taxon>
        <taxon>Trichogramma</taxon>
    </lineage>
</organism>
<dbReference type="PANTHER" id="PTHR11409:SF42">
    <property type="entry name" value="ADENOSINE DEAMINASE-LIKE PROTEIN"/>
    <property type="match status" value="1"/>
</dbReference>
<feature type="chain" id="PRO_5026074750" description="Adenosine deaminase domain-containing protein" evidence="10">
    <location>
        <begin position="17"/>
        <end position="503"/>
    </location>
</feature>
<comment type="similarity">
    <text evidence="2">Belongs to the metallo-dependent hydrolases superfamily. Adenosine and AMP deaminases family.</text>
</comment>
<evidence type="ECO:0000256" key="2">
    <source>
        <dbReference type="ARBA" id="ARBA00006676"/>
    </source>
</evidence>
<proteinExistence type="inferred from homology"/>
<name>A0A6H5ISG6_9HYME</name>
<dbReference type="PROSITE" id="PS00233">
    <property type="entry name" value="CHIT_BIND_RR_1"/>
    <property type="match status" value="1"/>
</dbReference>
<keyword evidence="3 9" id="KW-0193">Cuticle</keyword>
<evidence type="ECO:0000259" key="11">
    <source>
        <dbReference type="Pfam" id="PF00962"/>
    </source>
</evidence>
<evidence type="ECO:0000256" key="1">
    <source>
        <dbReference type="ARBA" id="ARBA00001947"/>
    </source>
</evidence>
<keyword evidence="10" id="KW-0732">Signal</keyword>
<reference evidence="12 13" key="1">
    <citation type="submission" date="2020-02" db="EMBL/GenBank/DDBJ databases">
        <authorList>
            <person name="Ferguson B K."/>
        </authorList>
    </citation>
    <scope>NUCLEOTIDE SEQUENCE [LARGE SCALE GENOMIC DNA]</scope>
</reference>
<dbReference type="Proteomes" id="UP000479190">
    <property type="component" value="Unassembled WGS sequence"/>
</dbReference>
<dbReference type="GO" id="GO:0042302">
    <property type="term" value="F:structural constituent of cuticle"/>
    <property type="evidence" value="ECO:0007669"/>
    <property type="project" value="UniProtKB-UniRule"/>
</dbReference>
<dbReference type="GO" id="GO:0004000">
    <property type="term" value="F:adenosine deaminase activity"/>
    <property type="evidence" value="ECO:0007669"/>
    <property type="project" value="TreeGrafter"/>
</dbReference>
<keyword evidence="13" id="KW-1185">Reference proteome</keyword>
<evidence type="ECO:0000313" key="13">
    <source>
        <dbReference type="Proteomes" id="UP000479190"/>
    </source>
</evidence>
<sequence length="503" mass="55226">MFVLGTLLLAVSTSLAAPSVYSAQSYYQSDEPHVQHGQKPLEQYLNQQQKVARHALVVDSGLQLHNQPNVFFDGSTGEPAYHRSYVQQPAATQTTADDSDVVEAAEFGAAPPNPEVGKPIVADSKYAKARINDQETDVDFSGGFVNNWSSDSGIQVSEQGQLTHIGEADVIVSQGQLSHVDDDGHRYSLKYTADQNGFRVEGDHLPTPPPIPIGILRGLEYQKSHPWVEPSSTTEAVAVRSTIISINFSQSAAVISIVIDAPGLAVADNCVKCQSNNYSHNLYSRDCQDEGLEIIVKLLVSINRKRAVREARENIQLAIEMSKEYNQIVGIDLSGDPTKGDAFIDLLNQARQANLKIAAHCAEVANENETIDILSFKPDRLGHGTCIHPNLNGSETLYNALLKSEIPVELCLTSNVKCKTVPNFKSHHFQYLYDSKHPICICTDDKGVFDTTLSQEIALLMEHFNLNNSDVKNLMLSAVKYTFADDNEKSKLLKIITDFDASA</sequence>
<dbReference type="GO" id="GO:0046103">
    <property type="term" value="P:inosine biosynthetic process"/>
    <property type="evidence" value="ECO:0007669"/>
    <property type="project" value="TreeGrafter"/>
</dbReference>
<dbReference type="GO" id="GO:0046872">
    <property type="term" value="F:metal ion binding"/>
    <property type="evidence" value="ECO:0007669"/>
    <property type="project" value="UniProtKB-KW"/>
</dbReference>
<keyword evidence="7" id="KW-0546">Nucleotide metabolism</keyword>
<evidence type="ECO:0000256" key="10">
    <source>
        <dbReference type="SAM" id="SignalP"/>
    </source>
</evidence>
<dbReference type="Gene3D" id="3.20.20.140">
    <property type="entry name" value="Metal-dependent hydrolases"/>
    <property type="match status" value="1"/>
</dbReference>
<dbReference type="GO" id="GO:0006154">
    <property type="term" value="P:adenosine catabolic process"/>
    <property type="evidence" value="ECO:0007669"/>
    <property type="project" value="TreeGrafter"/>
</dbReference>
<evidence type="ECO:0000256" key="9">
    <source>
        <dbReference type="PROSITE-ProRule" id="PRU00497"/>
    </source>
</evidence>
<evidence type="ECO:0000256" key="4">
    <source>
        <dbReference type="ARBA" id="ARBA00022723"/>
    </source>
</evidence>
<evidence type="ECO:0000256" key="3">
    <source>
        <dbReference type="ARBA" id="ARBA00022460"/>
    </source>
</evidence>